<dbReference type="Proteomes" id="UP000012015">
    <property type="component" value="Unassembled WGS sequence"/>
</dbReference>
<feature type="compositionally biased region" description="Low complexity" evidence="1">
    <location>
        <begin position="16"/>
        <end position="31"/>
    </location>
</feature>
<comment type="caution">
    <text evidence="2">The sequence shown here is derived from an EMBL/GenBank/DDBJ whole genome shotgun (WGS) entry which is preliminary data.</text>
</comment>
<dbReference type="PATRIC" id="fig|1276920.7.peg.564"/>
<proteinExistence type="predicted"/>
<dbReference type="AlphaFoldDB" id="M7NFE8"/>
<evidence type="ECO:0000313" key="3">
    <source>
        <dbReference type="Proteomes" id="UP000012015"/>
    </source>
</evidence>
<gene>
    <name evidence="2" type="ORF">ADIAG_00562</name>
</gene>
<reference evidence="2 3" key="1">
    <citation type="journal article" date="2013" name="Genome Announc.">
        <title>Draft Genome Sequence of Arthrobacter gangotriensis Strain Lz1yT, Isolated from a Penguin Rookery Soil Sample Collected in Antarctica, near the Indian Station Dakshin Gangotri.</title>
        <authorList>
            <person name="Shivaji S."/>
            <person name="Ara S."/>
            <person name="Bandi S."/>
            <person name="Singh A."/>
            <person name="Kumar Pinnaka A."/>
        </authorList>
    </citation>
    <scope>NUCLEOTIDE SEQUENCE [LARGE SCALE GENOMIC DNA]</scope>
    <source>
        <strain evidence="2 3">Lz1y</strain>
    </source>
</reference>
<name>M7NFE8_9MICC</name>
<dbReference type="STRING" id="1276920.ADIAG_00562"/>
<accession>M7NFE8</accession>
<evidence type="ECO:0000313" key="2">
    <source>
        <dbReference type="EMBL" id="EMR00555.1"/>
    </source>
</evidence>
<sequence>MVNAAVENMKKMPRPGARTEAAGSAETAAPGATGGGSALNLVEWFDLQERSRERPPVRGIASW</sequence>
<feature type="region of interest" description="Disordered" evidence="1">
    <location>
        <begin position="1"/>
        <end position="37"/>
    </location>
</feature>
<organism evidence="2 3">
    <name type="scientific">Paeniglutamicibacter gangotriensis Lz1y</name>
    <dbReference type="NCBI Taxonomy" id="1276920"/>
    <lineage>
        <taxon>Bacteria</taxon>
        <taxon>Bacillati</taxon>
        <taxon>Actinomycetota</taxon>
        <taxon>Actinomycetes</taxon>
        <taxon>Micrococcales</taxon>
        <taxon>Micrococcaceae</taxon>
        <taxon>Paeniglutamicibacter</taxon>
    </lineage>
</organism>
<keyword evidence="3" id="KW-1185">Reference proteome</keyword>
<protein>
    <submittedName>
        <fullName evidence="2">Uncharacterized protein</fullName>
    </submittedName>
</protein>
<evidence type="ECO:0000256" key="1">
    <source>
        <dbReference type="SAM" id="MobiDB-lite"/>
    </source>
</evidence>
<dbReference type="EMBL" id="AOCK01000001">
    <property type="protein sequence ID" value="EMR00555.1"/>
    <property type="molecule type" value="Genomic_DNA"/>
</dbReference>